<dbReference type="Proteomes" id="UP000645676">
    <property type="component" value="Unassembled WGS sequence"/>
</dbReference>
<feature type="domain" description="CRISPR associated protein Cas6 C-terminal" evidence="7">
    <location>
        <begin position="111"/>
        <end position="238"/>
    </location>
</feature>
<name>A0A832T4N5_9EURY</name>
<dbReference type="Gene3D" id="3.30.70.1890">
    <property type="match status" value="1"/>
</dbReference>
<dbReference type="EMBL" id="DUJR01000027">
    <property type="protein sequence ID" value="HII59993.1"/>
    <property type="molecule type" value="Genomic_DNA"/>
</dbReference>
<dbReference type="CDD" id="cd21140">
    <property type="entry name" value="Cas6_I-like"/>
    <property type="match status" value="1"/>
</dbReference>
<dbReference type="InterPro" id="IPR049435">
    <property type="entry name" value="Cas_Cas6_C"/>
</dbReference>
<dbReference type="Pfam" id="PF01881">
    <property type="entry name" value="Cas_Cas6_C"/>
    <property type="match status" value="1"/>
</dbReference>
<keyword evidence="2" id="KW-0694">RNA-binding</keyword>
<dbReference type="PIRSF" id="PIRSF005054">
    <property type="entry name" value="PF1131"/>
    <property type="match status" value="1"/>
</dbReference>
<dbReference type="RefSeq" id="WP_010870746.1">
    <property type="nucleotide sequence ID" value="NC_000909.1"/>
</dbReference>
<dbReference type="SMR" id="A0A832T4N5"/>
<keyword evidence="3" id="KW-0051">Antiviral defense</keyword>
<comment type="caution">
    <text evidence="8">The sequence shown here is derived from an EMBL/GenBank/DDBJ whole genome shotgun (WGS) entry which is preliminary data.</text>
</comment>
<feature type="active site" description="Proton acceptor" evidence="6">
    <location>
        <position position="28"/>
    </location>
</feature>
<comment type="function">
    <text evidence="4">CRISPR (clustered regularly interspaced short palindromic repeat), is an adaptive immune system that provides protection against mobile genetic elements (viruses, transposable elements and conjugative plasmids). CRISPR clusters contain sequences complementary to antecedent mobile elements and target invading nucleic acids. CRISPR clusters are transcribed and processed into CRISPR RNA (crRNA).</text>
</comment>
<evidence type="ECO:0000313" key="8">
    <source>
        <dbReference type="EMBL" id="HII59993.1"/>
    </source>
</evidence>
<organism evidence="8 9">
    <name type="scientific">Methanocaldococcus jannaschii</name>
    <dbReference type="NCBI Taxonomy" id="2190"/>
    <lineage>
        <taxon>Archaea</taxon>
        <taxon>Methanobacteriati</taxon>
        <taxon>Methanobacteriota</taxon>
        <taxon>Methanomada group</taxon>
        <taxon>Methanococci</taxon>
        <taxon>Methanococcales</taxon>
        <taxon>Methanocaldococcaceae</taxon>
        <taxon>Methanocaldococcus</taxon>
    </lineage>
</organism>
<dbReference type="GO" id="GO:0003723">
    <property type="term" value="F:RNA binding"/>
    <property type="evidence" value="ECO:0007669"/>
    <property type="project" value="UniProtKB-KW"/>
</dbReference>
<comment type="similarity">
    <text evidence="1 4">Belongs to the CRISPR-associated protein Cas6/Cse3/CasE family.</text>
</comment>
<dbReference type="GO" id="GO:0051607">
    <property type="term" value="P:defense response to virus"/>
    <property type="evidence" value="ECO:0007669"/>
    <property type="project" value="UniProtKB-KW"/>
</dbReference>
<gene>
    <name evidence="8" type="primary">cas6</name>
    <name evidence="8" type="ORF">HA335_05435</name>
</gene>
<dbReference type="GO" id="GO:0016788">
    <property type="term" value="F:hydrolase activity, acting on ester bonds"/>
    <property type="evidence" value="ECO:0007669"/>
    <property type="project" value="InterPro"/>
</dbReference>
<dbReference type="PANTHER" id="PTHR36984">
    <property type="entry name" value="CRISPR-ASSOCIATED ENDORIBONUCLEASE CAS6 1"/>
    <property type="match status" value="1"/>
</dbReference>
<sequence length="241" mass="28840">MRLKLSLTPKQDFSFDKINKHTIQGFIYSLLKDTEFGEMHNQPRFKFWCFSDIFPPNDFVKGEDKYLLISSPREEFINVLYERLDNLEEVNLNNFKFEVSELKKFDLKVKNKFITGSPIVLYKDKDRGEYIKFYDDDFDLMFFVQRLQDNAVKKYKAFYNEEPVLNGFIFDRISPRVRNGRVDVYVRIAKKGREFLVVGTTWKLLEKIKIRKEERKFYKFIMDCGLGEKNSLGFGFINPIK</sequence>
<evidence type="ECO:0000256" key="4">
    <source>
        <dbReference type="PIRNR" id="PIRNR005054"/>
    </source>
</evidence>
<reference evidence="8" key="1">
    <citation type="journal article" date="2020" name="bioRxiv">
        <title>A rank-normalized archaeal taxonomy based on genome phylogeny resolves widespread incomplete and uneven classifications.</title>
        <authorList>
            <person name="Rinke C."/>
            <person name="Chuvochina M."/>
            <person name="Mussig A.J."/>
            <person name="Chaumeil P.-A."/>
            <person name="Waite D.W."/>
            <person name="Whitman W.B."/>
            <person name="Parks D.H."/>
            <person name="Hugenholtz P."/>
        </authorList>
    </citation>
    <scope>NUCLEOTIDE SEQUENCE</scope>
    <source>
        <strain evidence="8">UBA8849</strain>
    </source>
</reference>
<evidence type="ECO:0000256" key="6">
    <source>
        <dbReference type="PIRSR" id="PIRSR005054-50"/>
    </source>
</evidence>
<evidence type="ECO:0000313" key="9">
    <source>
        <dbReference type="Proteomes" id="UP000645676"/>
    </source>
</evidence>
<evidence type="ECO:0000256" key="5">
    <source>
        <dbReference type="PIRSR" id="PIRSR005054-1"/>
    </source>
</evidence>
<dbReference type="InterPro" id="IPR045747">
    <property type="entry name" value="CRISPR-assoc_prot_Cas6_N_sf"/>
</dbReference>
<proteinExistence type="inferred from homology"/>
<feature type="site" description="Transition state stabilizer" evidence="5">
    <location>
        <position position="46"/>
    </location>
</feature>
<evidence type="ECO:0000256" key="2">
    <source>
        <dbReference type="ARBA" id="ARBA00022884"/>
    </source>
</evidence>
<feature type="active site" description="Proton donor" evidence="6">
    <location>
        <position position="40"/>
    </location>
</feature>
<dbReference type="NCBIfam" id="TIGR01877">
    <property type="entry name" value="cas_cas6"/>
    <property type="match status" value="1"/>
</dbReference>
<dbReference type="Gene3D" id="3.30.70.1900">
    <property type="match status" value="1"/>
</dbReference>
<accession>A0A832T4N5</accession>
<dbReference type="GeneID" id="1452130"/>
<dbReference type="AlphaFoldDB" id="A0A832T4N5"/>
<dbReference type="PANTHER" id="PTHR36984:SF1">
    <property type="entry name" value="CRISPR-ASSOCIATED ENDORIBONUCLEASE CAS6 1"/>
    <property type="match status" value="1"/>
</dbReference>
<evidence type="ECO:0000256" key="1">
    <source>
        <dbReference type="ARBA" id="ARBA00005937"/>
    </source>
</evidence>
<evidence type="ECO:0000259" key="7">
    <source>
        <dbReference type="Pfam" id="PF01881"/>
    </source>
</evidence>
<protein>
    <recommendedName>
        <fullName evidence="4">CRISPR-associated endoribonuclease</fullName>
    </recommendedName>
</protein>
<evidence type="ECO:0000256" key="3">
    <source>
        <dbReference type="ARBA" id="ARBA00023118"/>
    </source>
</evidence>
<dbReference type="OMA" id="NIGEMPF"/>
<dbReference type="InterPro" id="IPR010156">
    <property type="entry name" value="CRISPR-assoc_prot_Cas6"/>
</dbReference>